<sequence length="430" mass="48209">MNRAAIDRAARIWIQQNTRRAVTDDECSICLETYDTEPARRVIGPACDHIFGGRCLLKILTTNPNEETKCPLCRAVWMAPLGPPTGQAPANVNTRLVNGASANPAVRSAVPPPETTRPPVPINFTFGLPRTDARHVERQRLVIGPRPNAAQGASSRNHVILEHDVIQIDSDSDESDNVGYSIREIAEVRDRASRTGPGHNGRREEAERERVHQAVLAQSQRQNPELANQNRTVTGQVGTFFTRHFPSAGLTTTGSDTTGRETSSNVSTNAPANLGEGGQERATGNVNTDRKIAIATSRLTRTSRRDAVQEPNPAPTTLPSPTLTIRPQNSDSSMDIVENEGFHARSNRVQELENERALAMRNSDKEKHLREYQRKLEEREKIIHEREQRLFVREQRIAQRETRVRQIDQMRERQAEELSLLLSRHGRETR</sequence>
<keyword evidence="2" id="KW-0175">Coiled coil</keyword>
<proteinExistence type="predicted"/>
<evidence type="ECO:0000256" key="2">
    <source>
        <dbReference type="SAM" id="Coils"/>
    </source>
</evidence>
<feature type="region of interest" description="Disordered" evidence="3">
    <location>
        <begin position="189"/>
        <end position="211"/>
    </location>
</feature>
<protein>
    <recommendedName>
        <fullName evidence="4">RING-type domain-containing protein</fullName>
    </recommendedName>
</protein>
<evidence type="ECO:0000313" key="6">
    <source>
        <dbReference type="Proteomes" id="UP000799753"/>
    </source>
</evidence>
<organism evidence="5 6">
    <name type="scientific">Massarina eburnea CBS 473.64</name>
    <dbReference type="NCBI Taxonomy" id="1395130"/>
    <lineage>
        <taxon>Eukaryota</taxon>
        <taxon>Fungi</taxon>
        <taxon>Dikarya</taxon>
        <taxon>Ascomycota</taxon>
        <taxon>Pezizomycotina</taxon>
        <taxon>Dothideomycetes</taxon>
        <taxon>Pleosporomycetidae</taxon>
        <taxon>Pleosporales</taxon>
        <taxon>Massarineae</taxon>
        <taxon>Massarinaceae</taxon>
        <taxon>Massarina</taxon>
    </lineage>
</organism>
<dbReference type="OrthoDB" id="8062037at2759"/>
<reference evidence="5" key="1">
    <citation type="journal article" date="2020" name="Stud. Mycol.">
        <title>101 Dothideomycetes genomes: a test case for predicting lifestyles and emergence of pathogens.</title>
        <authorList>
            <person name="Haridas S."/>
            <person name="Albert R."/>
            <person name="Binder M."/>
            <person name="Bloem J."/>
            <person name="Labutti K."/>
            <person name="Salamov A."/>
            <person name="Andreopoulos B."/>
            <person name="Baker S."/>
            <person name="Barry K."/>
            <person name="Bills G."/>
            <person name="Bluhm B."/>
            <person name="Cannon C."/>
            <person name="Castanera R."/>
            <person name="Culley D."/>
            <person name="Daum C."/>
            <person name="Ezra D."/>
            <person name="Gonzalez J."/>
            <person name="Henrissat B."/>
            <person name="Kuo A."/>
            <person name="Liang C."/>
            <person name="Lipzen A."/>
            <person name="Lutzoni F."/>
            <person name="Magnuson J."/>
            <person name="Mondo S."/>
            <person name="Nolan M."/>
            <person name="Ohm R."/>
            <person name="Pangilinan J."/>
            <person name="Park H.-J."/>
            <person name="Ramirez L."/>
            <person name="Alfaro M."/>
            <person name="Sun H."/>
            <person name="Tritt A."/>
            <person name="Yoshinaga Y."/>
            <person name="Zwiers L.-H."/>
            <person name="Turgeon B."/>
            <person name="Goodwin S."/>
            <person name="Spatafora J."/>
            <person name="Crous P."/>
            <person name="Grigoriev I."/>
        </authorList>
    </citation>
    <scope>NUCLEOTIDE SEQUENCE</scope>
    <source>
        <strain evidence="5">CBS 473.64</strain>
    </source>
</reference>
<dbReference type="SUPFAM" id="SSF57850">
    <property type="entry name" value="RING/U-box"/>
    <property type="match status" value="1"/>
</dbReference>
<evidence type="ECO:0000256" key="3">
    <source>
        <dbReference type="SAM" id="MobiDB-lite"/>
    </source>
</evidence>
<feature type="domain" description="RING-type" evidence="4">
    <location>
        <begin position="27"/>
        <end position="74"/>
    </location>
</feature>
<feature type="compositionally biased region" description="Basic and acidic residues" evidence="3">
    <location>
        <begin position="201"/>
        <end position="211"/>
    </location>
</feature>
<dbReference type="GO" id="GO:0008270">
    <property type="term" value="F:zinc ion binding"/>
    <property type="evidence" value="ECO:0007669"/>
    <property type="project" value="UniProtKB-KW"/>
</dbReference>
<dbReference type="Gene3D" id="3.30.40.10">
    <property type="entry name" value="Zinc/RING finger domain, C3HC4 (zinc finger)"/>
    <property type="match status" value="1"/>
</dbReference>
<feature type="region of interest" description="Disordered" evidence="3">
    <location>
        <begin position="300"/>
        <end position="333"/>
    </location>
</feature>
<keyword evidence="1" id="KW-0862">Zinc</keyword>
<dbReference type="InterPro" id="IPR001841">
    <property type="entry name" value="Znf_RING"/>
</dbReference>
<evidence type="ECO:0000259" key="4">
    <source>
        <dbReference type="PROSITE" id="PS50089"/>
    </source>
</evidence>
<dbReference type="EMBL" id="MU006779">
    <property type="protein sequence ID" value="KAF2643655.1"/>
    <property type="molecule type" value="Genomic_DNA"/>
</dbReference>
<accession>A0A6A6S7L4</accession>
<keyword evidence="1" id="KW-0479">Metal-binding</keyword>
<gene>
    <name evidence="5" type="ORF">P280DRAFT_546577</name>
</gene>
<evidence type="ECO:0000256" key="1">
    <source>
        <dbReference type="PROSITE-ProRule" id="PRU00175"/>
    </source>
</evidence>
<dbReference type="InterPro" id="IPR013083">
    <property type="entry name" value="Znf_RING/FYVE/PHD"/>
</dbReference>
<feature type="coiled-coil region" evidence="2">
    <location>
        <begin position="349"/>
        <end position="389"/>
    </location>
</feature>
<feature type="region of interest" description="Disordered" evidence="3">
    <location>
        <begin position="245"/>
        <end position="283"/>
    </location>
</feature>
<keyword evidence="1" id="KW-0863">Zinc-finger</keyword>
<dbReference type="Proteomes" id="UP000799753">
    <property type="component" value="Unassembled WGS sequence"/>
</dbReference>
<keyword evidence="6" id="KW-1185">Reference proteome</keyword>
<dbReference type="Pfam" id="PF13639">
    <property type="entry name" value="zf-RING_2"/>
    <property type="match status" value="1"/>
</dbReference>
<name>A0A6A6S7L4_9PLEO</name>
<evidence type="ECO:0000313" key="5">
    <source>
        <dbReference type="EMBL" id="KAF2643655.1"/>
    </source>
</evidence>
<dbReference type="AlphaFoldDB" id="A0A6A6S7L4"/>
<feature type="compositionally biased region" description="Low complexity" evidence="3">
    <location>
        <begin position="247"/>
        <end position="264"/>
    </location>
</feature>
<dbReference type="PROSITE" id="PS50089">
    <property type="entry name" value="ZF_RING_2"/>
    <property type="match status" value="1"/>
</dbReference>